<keyword evidence="2" id="KW-0479">Metal-binding</keyword>
<evidence type="ECO:0000259" key="6">
    <source>
        <dbReference type="PROSITE" id="PS50048"/>
    </source>
</evidence>
<dbReference type="PANTHER" id="PTHR46910">
    <property type="entry name" value="TRANSCRIPTION FACTOR PDR1"/>
    <property type="match status" value="1"/>
</dbReference>
<keyword evidence="3" id="KW-0238">DNA-binding</keyword>
<dbReference type="PROSITE" id="PS00463">
    <property type="entry name" value="ZN2_CY6_FUNGAL_1"/>
    <property type="match status" value="1"/>
</dbReference>
<keyword evidence="4" id="KW-0539">Nucleus</keyword>
<feature type="region of interest" description="Disordered" evidence="5">
    <location>
        <begin position="160"/>
        <end position="200"/>
    </location>
</feature>
<feature type="region of interest" description="Disordered" evidence="5">
    <location>
        <begin position="265"/>
        <end position="300"/>
    </location>
</feature>
<feature type="compositionally biased region" description="Polar residues" evidence="5">
    <location>
        <begin position="265"/>
        <end position="274"/>
    </location>
</feature>
<dbReference type="SUPFAM" id="SSF57701">
    <property type="entry name" value="Zn2/Cys6 DNA-binding domain"/>
    <property type="match status" value="1"/>
</dbReference>
<keyword evidence="8" id="KW-1185">Reference proteome</keyword>
<evidence type="ECO:0000313" key="7">
    <source>
        <dbReference type="EMBL" id="KAF2177606.1"/>
    </source>
</evidence>
<dbReference type="GO" id="GO:0005634">
    <property type="term" value="C:nucleus"/>
    <property type="evidence" value="ECO:0007669"/>
    <property type="project" value="UniProtKB-SubCell"/>
</dbReference>
<name>A0A6A6DJ78_9PEZI</name>
<protein>
    <recommendedName>
        <fullName evidence="6">Zn(2)-C6 fungal-type domain-containing protein</fullName>
    </recommendedName>
</protein>
<gene>
    <name evidence="7" type="ORF">K469DRAFT_719700</name>
</gene>
<dbReference type="PANTHER" id="PTHR46910:SF3">
    <property type="entry name" value="HALOTOLERANCE PROTEIN 9-RELATED"/>
    <property type="match status" value="1"/>
</dbReference>
<dbReference type="AlphaFoldDB" id="A0A6A6DJ78"/>
<evidence type="ECO:0000256" key="2">
    <source>
        <dbReference type="ARBA" id="ARBA00022723"/>
    </source>
</evidence>
<comment type="subcellular location">
    <subcellularLocation>
        <location evidence="1">Nucleus</location>
    </subcellularLocation>
</comment>
<dbReference type="Pfam" id="PF00172">
    <property type="entry name" value="Zn_clus"/>
    <property type="match status" value="1"/>
</dbReference>
<evidence type="ECO:0000256" key="4">
    <source>
        <dbReference type="ARBA" id="ARBA00023242"/>
    </source>
</evidence>
<dbReference type="SMART" id="SM00066">
    <property type="entry name" value="GAL4"/>
    <property type="match status" value="1"/>
</dbReference>
<dbReference type="CDD" id="cd00067">
    <property type="entry name" value="GAL4"/>
    <property type="match status" value="1"/>
</dbReference>
<dbReference type="PROSITE" id="PS50048">
    <property type="entry name" value="ZN2_CY6_FUNGAL_2"/>
    <property type="match status" value="1"/>
</dbReference>
<sequence>MCPFTSLPGVEGPSRFSPSAVGEWQPRRKSVPNACERCRRRKIRCDGDTPCATCNRFSLTCVRSQKPKEQISSEHQAALESRIHQLEAQLAAHVSTPMHGMDSIDQSLMAGPANFGWQSQPQLTLDTNFSPPYSADNDLDFASFSAENIPSIAITECNSTPADVSPSSPVPSFWSGTTRASSPEMHPTSAPQFTSNIAPPTTTKTFSPPMVPHAAPSWEFLTQDTSNLLKPHVSHSRSASRRSSVSDFSLDTDMNAASLFPEFESQTNVPSVTSAPHLPRQGIFAPQADNPSGGKPNASFTNTSRAILSMPFPTKFEAETIISTFLSHVSTLEPMPYAITPSLFRQFFDIVYPDPARGASLNTPVSVRMVRFHIFLAMAIGIKIRAQGEAEENSLLKRCYELAMQQTSSAAFWQETGGVEAAQLLSVFASLGRESNFEPKSLQQSWSW</sequence>
<dbReference type="GO" id="GO:0003677">
    <property type="term" value="F:DNA binding"/>
    <property type="evidence" value="ECO:0007669"/>
    <property type="project" value="UniProtKB-KW"/>
</dbReference>
<evidence type="ECO:0000256" key="5">
    <source>
        <dbReference type="SAM" id="MobiDB-lite"/>
    </source>
</evidence>
<feature type="region of interest" description="Disordered" evidence="5">
    <location>
        <begin position="1"/>
        <end position="24"/>
    </location>
</feature>
<dbReference type="InterPro" id="IPR001138">
    <property type="entry name" value="Zn2Cys6_DnaBD"/>
</dbReference>
<dbReference type="GO" id="GO:0000981">
    <property type="term" value="F:DNA-binding transcription factor activity, RNA polymerase II-specific"/>
    <property type="evidence" value="ECO:0007669"/>
    <property type="project" value="InterPro"/>
</dbReference>
<reference evidence="7" key="1">
    <citation type="journal article" date="2020" name="Stud. Mycol.">
        <title>101 Dothideomycetes genomes: a test case for predicting lifestyles and emergence of pathogens.</title>
        <authorList>
            <person name="Haridas S."/>
            <person name="Albert R."/>
            <person name="Binder M."/>
            <person name="Bloem J."/>
            <person name="Labutti K."/>
            <person name="Salamov A."/>
            <person name="Andreopoulos B."/>
            <person name="Baker S."/>
            <person name="Barry K."/>
            <person name="Bills G."/>
            <person name="Bluhm B."/>
            <person name="Cannon C."/>
            <person name="Castanera R."/>
            <person name="Culley D."/>
            <person name="Daum C."/>
            <person name="Ezra D."/>
            <person name="Gonzalez J."/>
            <person name="Henrissat B."/>
            <person name="Kuo A."/>
            <person name="Liang C."/>
            <person name="Lipzen A."/>
            <person name="Lutzoni F."/>
            <person name="Magnuson J."/>
            <person name="Mondo S."/>
            <person name="Nolan M."/>
            <person name="Ohm R."/>
            <person name="Pangilinan J."/>
            <person name="Park H.-J."/>
            <person name="Ramirez L."/>
            <person name="Alfaro M."/>
            <person name="Sun H."/>
            <person name="Tritt A."/>
            <person name="Yoshinaga Y."/>
            <person name="Zwiers L.-H."/>
            <person name="Turgeon B."/>
            <person name="Goodwin S."/>
            <person name="Spatafora J."/>
            <person name="Crous P."/>
            <person name="Grigoriev I."/>
        </authorList>
    </citation>
    <scope>NUCLEOTIDE SEQUENCE</scope>
    <source>
        <strain evidence="7">CBS 207.26</strain>
    </source>
</reference>
<dbReference type="EMBL" id="ML994686">
    <property type="protein sequence ID" value="KAF2177606.1"/>
    <property type="molecule type" value="Genomic_DNA"/>
</dbReference>
<feature type="domain" description="Zn(2)-C6 fungal-type" evidence="6">
    <location>
        <begin position="34"/>
        <end position="63"/>
    </location>
</feature>
<evidence type="ECO:0000256" key="1">
    <source>
        <dbReference type="ARBA" id="ARBA00004123"/>
    </source>
</evidence>
<proteinExistence type="predicted"/>
<dbReference type="OrthoDB" id="9986881at2759"/>
<dbReference type="Proteomes" id="UP000800200">
    <property type="component" value="Unassembled WGS sequence"/>
</dbReference>
<dbReference type="Gene3D" id="4.10.240.10">
    <property type="entry name" value="Zn(2)-C6 fungal-type DNA-binding domain"/>
    <property type="match status" value="1"/>
</dbReference>
<evidence type="ECO:0000313" key="8">
    <source>
        <dbReference type="Proteomes" id="UP000800200"/>
    </source>
</evidence>
<organism evidence="7 8">
    <name type="scientific">Zopfia rhizophila CBS 207.26</name>
    <dbReference type="NCBI Taxonomy" id="1314779"/>
    <lineage>
        <taxon>Eukaryota</taxon>
        <taxon>Fungi</taxon>
        <taxon>Dikarya</taxon>
        <taxon>Ascomycota</taxon>
        <taxon>Pezizomycotina</taxon>
        <taxon>Dothideomycetes</taxon>
        <taxon>Dothideomycetes incertae sedis</taxon>
        <taxon>Zopfiaceae</taxon>
        <taxon>Zopfia</taxon>
    </lineage>
</organism>
<dbReference type="InterPro" id="IPR050987">
    <property type="entry name" value="AtrR-like"/>
</dbReference>
<dbReference type="InterPro" id="IPR036864">
    <property type="entry name" value="Zn2-C6_fun-type_DNA-bd_sf"/>
</dbReference>
<accession>A0A6A6DJ78</accession>
<dbReference type="GO" id="GO:0008270">
    <property type="term" value="F:zinc ion binding"/>
    <property type="evidence" value="ECO:0007669"/>
    <property type="project" value="InterPro"/>
</dbReference>
<feature type="compositionally biased region" description="Polar residues" evidence="5">
    <location>
        <begin position="189"/>
        <end position="200"/>
    </location>
</feature>
<evidence type="ECO:0000256" key="3">
    <source>
        <dbReference type="ARBA" id="ARBA00023125"/>
    </source>
</evidence>